<organism evidence="9 10">
    <name type="scientific">Homo sapiens</name>
    <name type="common">Human</name>
    <dbReference type="NCBI Taxonomy" id="9606"/>
    <lineage>
        <taxon>Eukaryota</taxon>
        <taxon>Metazoa</taxon>
        <taxon>Chordata</taxon>
        <taxon>Craniata</taxon>
        <taxon>Vertebrata</taxon>
        <taxon>Euteleostomi</taxon>
        <taxon>Mammalia</taxon>
        <taxon>Eutheria</taxon>
        <taxon>Euarchontoglires</taxon>
        <taxon>Primates</taxon>
        <taxon>Haplorrhini</taxon>
        <taxon>Catarrhini</taxon>
        <taxon>Hominidae</taxon>
        <taxon>Homo</taxon>
    </lineage>
</organism>
<dbReference type="GO" id="GO:0005634">
    <property type="term" value="C:nucleus"/>
    <property type="evidence" value="ECO:0007669"/>
    <property type="project" value="UniProtKB-SubCell"/>
</dbReference>
<feature type="region of interest" description="Disordered" evidence="7">
    <location>
        <begin position="163"/>
        <end position="201"/>
    </location>
</feature>
<reference evidence="9 10" key="3">
    <citation type="journal article" date="2004" name="Nature">
        <title>Finishing the euchromatic sequence of the human genome.</title>
        <authorList>
            <consortium name="International Human Genome Sequencing Consortium"/>
        </authorList>
    </citation>
    <scope>NUCLEOTIDE SEQUENCE [LARGE SCALE GENOMIC DNA]</scope>
</reference>
<dbReference type="SUPFAM" id="SSF46785">
    <property type="entry name" value="Winged helix' DNA-binding domain"/>
    <property type="match status" value="1"/>
</dbReference>
<dbReference type="Gene3D" id="1.10.10.10">
    <property type="entry name" value="Winged helix-like DNA-binding domain superfamily/Winged helix DNA-binding domain"/>
    <property type="match status" value="1"/>
</dbReference>
<gene>
    <name evidence="9" type="primary">IRF9</name>
</gene>
<dbReference type="InterPro" id="IPR008984">
    <property type="entry name" value="SMAD_FHA_dom_sf"/>
</dbReference>
<accession>A0A8V8TN13</accession>
<dbReference type="SMART" id="SM01243">
    <property type="entry name" value="IRF-3"/>
    <property type="match status" value="1"/>
</dbReference>
<keyword evidence="2" id="KW-0805">Transcription regulation</keyword>
<keyword evidence="11 12" id="KW-1267">Proteomics identification</keyword>
<reference evidence="9 10" key="1">
    <citation type="journal article" date="2001" name="Nature">
        <title>Initial sequencing and analysis of the human genome.</title>
        <authorList>
            <consortium name="International Human Genome Sequencing Consortium"/>
            <person name="Lander E.S."/>
            <person name="Linton L.M."/>
            <person name="Birren B."/>
            <person name="Nusbaum C."/>
            <person name="Zody M.C."/>
            <person name="Baldwin J."/>
            <person name="Devon K."/>
            <person name="Dewar K."/>
            <person name="Doyle M."/>
            <person name="FitzHugh W."/>
            <person name="Funke R."/>
            <person name="Gage D."/>
            <person name="Harris K."/>
            <person name="Heaford A."/>
            <person name="Howland J."/>
            <person name="Kann L."/>
            <person name="Lehoczky J."/>
            <person name="LeVine R."/>
            <person name="McEwan P."/>
            <person name="McKernan K."/>
            <person name="Meldrim J."/>
            <person name="Mesirov J.P."/>
            <person name="Miranda C."/>
            <person name="Morris W."/>
            <person name="Naylor J."/>
            <person name="Raymond C."/>
            <person name="Rosetti M."/>
            <person name="Santos R."/>
            <person name="Sheridan A."/>
            <person name="Sougnez C."/>
            <person name="Stange-Thomann N."/>
            <person name="Stojanovic N."/>
            <person name="Subramanian A."/>
            <person name="Wyman D."/>
            <person name="Rogers J."/>
            <person name="Sulston J."/>
            <person name="Ainscough R."/>
            <person name="Beck S."/>
            <person name="Bentley D."/>
            <person name="Burton J."/>
            <person name="Clee C."/>
            <person name="Carter N."/>
            <person name="Coulson A."/>
            <person name="Deadman R."/>
            <person name="Deloukas P."/>
            <person name="Dunham A."/>
            <person name="Dunham I."/>
            <person name="Durbin R."/>
            <person name="French L."/>
            <person name="Grafham D."/>
            <person name="Gregory S."/>
            <person name="Hubbard T."/>
            <person name="Humphray S."/>
            <person name="Hunt A."/>
            <person name="Jones M."/>
            <person name="Lloyd C."/>
            <person name="McMurray A."/>
            <person name="Matthews L."/>
            <person name="Mercer S."/>
            <person name="Milne S."/>
            <person name="Mullikin J.C."/>
            <person name="Mungall A."/>
            <person name="Plumb R."/>
            <person name="Ross M."/>
            <person name="Shownkeen R."/>
            <person name="Sims S."/>
            <person name="Waterston R.H."/>
            <person name="Wilson R.K."/>
            <person name="Hillier L.W."/>
            <person name="McPherson J.D."/>
            <person name="Marra M.A."/>
            <person name="Mardis E.R."/>
            <person name="Fulton L.A."/>
            <person name="Chinwalla A.T."/>
            <person name="Pepin K.H."/>
            <person name="Gish W.R."/>
            <person name="Chissoe S.L."/>
            <person name="Wendl M.C."/>
            <person name="Delehaunty K.D."/>
            <person name="Miner T.L."/>
            <person name="Delehaunty A."/>
            <person name="Kramer J.B."/>
            <person name="Cook L.L."/>
            <person name="Fulton R.S."/>
            <person name="Johnson D.L."/>
            <person name="Minx P.J."/>
            <person name="Clifton S.W."/>
            <person name="Hawkins T."/>
            <person name="Branscomb E."/>
            <person name="Predki P."/>
            <person name="Richardson P."/>
            <person name="Wenning S."/>
            <person name="Slezak T."/>
            <person name="Doggett N."/>
            <person name="Cheng J.F."/>
            <person name="Olsen A."/>
            <person name="Lucas S."/>
            <person name="Elkin C."/>
            <person name="Uberbacher E."/>
            <person name="Frazier M."/>
            <person name="Gibbs R.A."/>
            <person name="Muzny D.M."/>
            <person name="Scherer S.E."/>
            <person name="Bouck J.B."/>
            <person name="Sodergren E.J."/>
            <person name="Worley K.C."/>
            <person name="Rives C.M."/>
            <person name="Gorrell J.H."/>
            <person name="Metzker M.L."/>
            <person name="Naylor S.L."/>
            <person name="Kucherlapati R.S."/>
            <person name="Nelson D.L."/>
            <person name="Weinstock G.M."/>
            <person name="Sakaki Y."/>
            <person name="Fujiyama A."/>
            <person name="Hattori M."/>
            <person name="Yada T."/>
            <person name="Toyoda A."/>
            <person name="Itoh T."/>
            <person name="Kawagoe C."/>
            <person name="Watanabe H."/>
            <person name="Totoki Y."/>
            <person name="Taylor T."/>
            <person name="Weissenbach J."/>
            <person name="Heilig R."/>
            <person name="Saurin W."/>
            <person name="Artiguenave F."/>
            <person name="Brottier P."/>
            <person name="Bruls T."/>
            <person name="Pelletier E."/>
            <person name="Robert C."/>
            <person name="Wincker P."/>
            <person name="Smith D.R."/>
            <person name="Doucette-Stamm L."/>
            <person name="Rubenfield M."/>
            <person name="Weinstock K."/>
            <person name="Lee H.M."/>
            <person name="Dubois J."/>
            <person name="Rosenthal A."/>
            <person name="Platzer M."/>
            <person name="Nyakatura G."/>
            <person name="Taudien S."/>
            <person name="Rump A."/>
            <person name="Yang H."/>
            <person name="Yu J."/>
            <person name="Wang J."/>
            <person name="Huang G."/>
            <person name="Gu J."/>
            <person name="Hood L."/>
            <person name="Rowen L."/>
            <person name="Madan A."/>
            <person name="Qin S."/>
            <person name="Davis R.W."/>
            <person name="Federspiel N.A."/>
            <person name="Abola A.P."/>
            <person name="Proctor M.J."/>
            <person name="Myers R.M."/>
            <person name="Schmutz J."/>
            <person name="Dickson M."/>
            <person name="Grimwood J."/>
            <person name="Cox D.R."/>
            <person name="Olson M.V."/>
            <person name="Kaul R."/>
            <person name="Raymond C."/>
            <person name="Shimizu N."/>
            <person name="Kawasaki K."/>
            <person name="Minoshima S."/>
            <person name="Evans G.A."/>
            <person name="Athanasiou M."/>
            <person name="Schultz R."/>
            <person name="Roe B.A."/>
            <person name="Chen F."/>
            <person name="Pan H."/>
            <person name="Ramser J."/>
            <person name="Lehrach H."/>
            <person name="Reinhardt R."/>
            <person name="McCombie W.R."/>
            <person name="de la Bastide M."/>
            <person name="Dedhia N."/>
            <person name="Blocker H."/>
            <person name="Hornischer K."/>
            <person name="Nordsiek G."/>
            <person name="Agarwala R."/>
            <person name="Aravind L."/>
            <person name="Bailey J.A."/>
            <person name="Bateman A."/>
            <person name="Batzoglou S."/>
            <person name="Birney E."/>
            <person name="Bork P."/>
            <person name="Brown D.G."/>
            <person name="Burge C.B."/>
            <person name="Cerutti L."/>
            <person name="Chen H.C."/>
            <person name="Church D."/>
            <person name="Clamp M."/>
            <person name="Copley R.R."/>
            <person name="Doerks T."/>
            <person name="Eddy S.R."/>
            <person name="Eichler E.E."/>
            <person name="Furey T.S."/>
            <person name="Galagan J."/>
            <person name="Gilbert J.G."/>
            <person name="Harmon C."/>
            <person name="Hayashizaki Y."/>
            <person name="Haussler D."/>
            <person name="Hermjakob H."/>
            <person name="Hokamp K."/>
            <person name="Jang W."/>
            <person name="Johnson L.S."/>
            <person name="Jones T.A."/>
            <person name="Kasif S."/>
            <person name="Kaspryzk A."/>
            <person name="Kennedy S."/>
            <person name="Kent W.J."/>
            <person name="Kitts P."/>
            <person name="Koonin E.V."/>
            <person name="Korf I."/>
            <person name="Kulp D."/>
            <person name="Lancet D."/>
            <person name="Lowe T.M."/>
            <person name="McLysaght A."/>
            <person name="Mikkelsen T."/>
            <person name="Moran J.V."/>
            <person name="Mulder N."/>
            <person name="Pollara V.J."/>
            <person name="Ponting C.P."/>
            <person name="Schuler G."/>
            <person name="Schultz J."/>
            <person name="Slater G."/>
            <person name="Smit A.F."/>
            <person name="Stupka E."/>
            <person name="Szustakowski J."/>
            <person name="Thierry-Mieg D."/>
            <person name="Thierry-Mieg J."/>
            <person name="Wagner L."/>
            <person name="Wallis J."/>
            <person name="Wheeler R."/>
            <person name="Williams A."/>
            <person name="Wolf Y.I."/>
            <person name="Wolfe K.H."/>
            <person name="Yang S.P."/>
            <person name="Yeh R.F."/>
            <person name="Collins F."/>
            <person name="Guyer M.S."/>
            <person name="Peterson J."/>
            <person name="Felsenfeld A."/>
            <person name="Wetterstrand K.A."/>
            <person name="Patrinos A."/>
            <person name="Morgan M.J."/>
            <person name="de Jong P."/>
            <person name="Catanese J.J."/>
            <person name="Osoegawa K."/>
            <person name="Shizuya H."/>
            <person name="Choi S."/>
            <person name="Chen Y.J."/>
        </authorList>
    </citation>
    <scope>NUCLEOTIDE SEQUENCE [LARGE SCALE GENOMIC DNA]</scope>
</reference>
<protein>
    <submittedName>
        <fullName evidence="9">Interferon regulatory factor 9</fullName>
    </submittedName>
</protein>
<dbReference type="HGNC" id="HGNC:6131">
    <property type="gene designation" value="IRF9"/>
</dbReference>
<proteinExistence type="evidence at protein level"/>
<evidence type="ECO:0000256" key="7">
    <source>
        <dbReference type="SAM" id="MobiDB-lite"/>
    </source>
</evidence>
<dbReference type="Proteomes" id="UP000005640">
    <property type="component" value="Chromosome 14"/>
</dbReference>
<keyword evidence="5" id="KW-0804">Transcription</keyword>
<evidence type="ECO:0000313" key="10">
    <source>
        <dbReference type="Proteomes" id="UP000005640"/>
    </source>
</evidence>
<dbReference type="EMBL" id="AL136295">
    <property type="status" value="NOT_ANNOTATED_CDS"/>
    <property type="molecule type" value="Genomic_DNA"/>
</dbReference>
<keyword evidence="3" id="KW-0238">DNA-binding</keyword>
<dbReference type="PROSITE" id="PS51507">
    <property type="entry name" value="IRF_2"/>
    <property type="match status" value="1"/>
</dbReference>
<dbReference type="OpenTargets" id="ENSG00000213928"/>
<reference evidence="9 10" key="2">
    <citation type="journal article" date="2003" name="Nature">
        <title>The DNA sequence and analysis of human chromosome 14.</title>
        <authorList>
            <person name="Heilig R."/>
            <person name="Eckenberg R."/>
            <person name="Petit J.L."/>
            <person name="Fonknechten N."/>
            <person name="Da Silva C."/>
            <person name="Cattolico L."/>
            <person name="Levy M."/>
            <person name="Barbe V."/>
            <person name="de Berardinis V."/>
            <person name="Ureta-Vidal A."/>
            <person name="Pelletier E."/>
            <person name="Vico V."/>
            <person name="Anthouard V."/>
            <person name="Rowen L."/>
            <person name="Madan A."/>
            <person name="Qin S."/>
            <person name="Sun H."/>
            <person name="Du H."/>
            <person name="Pepin K."/>
            <person name="Artiguenave F."/>
            <person name="Robert C."/>
            <person name="Cruaud C."/>
            <person name="Bruls T."/>
            <person name="Jaillon O."/>
            <person name="Friedlander L."/>
            <person name="Samson G."/>
            <person name="Brottier P."/>
            <person name="Cure S."/>
            <person name="Segurens B."/>
            <person name="Aniere F."/>
            <person name="Samain S."/>
            <person name="Crespeau H."/>
            <person name="Abbasi N."/>
            <person name="Aiach N."/>
            <person name="Boscus D."/>
            <person name="Dickhoff R."/>
            <person name="Dors M."/>
            <person name="Dubois I."/>
            <person name="Friedman C."/>
            <person name="Gouyvenoux M."/>
            <person name="James R."/>
            <person name="Madan A."/>
            <person name="Mairey-Estrada B."/>
            <person name="Mangenot S."/>
            <person name="Martins N."/>
            <person name="Menard M."/>
            <person name="Oztas S."/>
            <person name="Ratcliffe A."/>
            <person name="Shaffer T."/>
            <person name="Trask B."/>
            <person name="Vacherie B."/>
            <person name="Bellemere C."/>
            <person name="Belser C."/>
            <person name="Besnard-Gonnet M."/>
            <person name="Bartol-Mavel D."/>
            <person name="Boutard M."/>
            <person name="Briez-Silla S."/>
            <person name="Combette S."/>
            <person name="Dufosse-Laurent V."/>
            <person name="Ferron C."/>
            <person name="Lechaplais C."/>
            <person name="Louesse C."/>
            <person name="Muselet D."/>
            <person name="Magdelenat G."/>
            <person name="Pateau E."/>
            <person name="Petit E."/>
            <person name="Sirvain-Trukniewicz P."/>
            <person name="Trybou A."/>
            <person name="Vega-Czarny N."/>
            <person name="Bataille E."/>
            <person name="Bluet E."/>
            <person name="Bordelais I."/>
            <person name="Dubois M."/>
            <person name="Dumont C."/>
            <person name="Guerin T."/>
            <person name="Haffray S."/>
            <person name="Hammadi R."/>
            <person name="Muanga J."/>
            <person name="Pellouin V."/>
            <person name="Robert D."/>
            <person name="Wunderle E."/>
            <person name="Gauguet G."/>
            <person name="Roy A."/>
            <person name="Sainte-Marthe L."/>
            <person name="Verdier J."/>
            <person name="Verdier-Discala C."/>
            <person name="Hillier L."/>
            <person name="Fulton L."/>
            <person name="McPherson J."/>
            <person name="Matsuda F."/>
            <person name="Wilson R."/>
            <person name="Scarpelli C."/>
            <person name="Gyapay G."/>
            <person name="Wincker P."/>
            <person name="Saurin W."/>
            <person name="Quetier F."/>
            <person name="Waterston R."/>
            <person name="Hood L."/>
            <person name="Weissenbach J."/>
        </authorList>
    </citation>
    <scope>NUCLEOTIDE SEQUENCE [LARGE SCALE GENOMIC DNA]</scope>
</reference>
<evidence type="ECO:0000313" key="9">
    <source>
        <dbReference type="Ensembl" id="ENSP00000514074.1"/>
    </source>
</evidence>
<dbReference type="InterPro" id="IPR019817">
    <property type="entry name" value="Interferon_reg_fac_CS"/>
</dbReference>
<dbReference type="InterPro" id="IPR001346">
    <property type="entry name" value="Interferon_reg_fact_DNA-bd_dom"/>
</dbReference>
<sequence length="465" mass="50964">MASGRARCTRKLRNWVVEQVESGQFPGVCWDDTAKTMFRIPWKHAGKQDFREDQDAAFFKAWAIFKGKYKEGDTGGPAVWKTRLRCALNKSSEFKEVPERGRMDVAEPYKVYQLLPPGIVSGQPGTQKVPSKRQHSSVSSERKEEEDAMQNCTLSPSVLQDSLNNEEEGASGGAVHSDIGSSSSSSSPEPQEVTDTTEAPFQGDQRSLEFLLPPEPAPGRAVLSPDYSLLLTFIYNGRVVGEAQVQSLDCRLVAEPSGSESSMEQVLFPKPGPLEPTQRLLSQLERGILVASNPRGLFVQRLCPIPISWNAPQAPPGPGPHLLPSNECVELFRTAYFCRADPPCSLCMALLRLCVAYPVWPYAQPGSYLAALLQPRQWKRWFRLGQVLSGPGPPTEVPGNTEFLGREPWLQPYSTESYHSEDGAGLCPILAGADSRAAGSHSVPGVEPGGPIFHLTSLFFLSPLK</sequence>
<reference evidence="9" key="4">
    <citation type="submission" date="2025-08" db="UniProtKB">
        <authorList>
            <consortium name="Ensembl"/>
        </authorList>
    </citation>
    <scope>IDENTIFICATION</scope>
</reference>
<dbReference type="GO" id="GO:0045944">
    <property type="term" value="P:positive regulation of transcription by RNA polymerase II"/>
    <property type="evidence" value="ECO:0007669"/>
    <property type="project" value="UniProtKB-ARBA"/>
</dbReference>
<dbReference type="SMART" id="SM00348">
    <property type="entry name" value="IRF"/>
    <property type="match status" value="1"/>
</dbReference>
<reference evidence="9" key="5">
    <citation type="submission" date="2025-09" db="UniProtKB">
        <authorList>
            <consortium name="Ensembl"/>
        </authorList>
    </citation>
    <scope>IDENTIFICATION</scope>
</reference>
<dbReference type="Pfam" id="PF10401">
    <property type="entry name" value="IRF-3"/>
    <property type="match status" value="1"/>
</dbReference>
<keyword evidence="10" id="KW-1185">Reference proteome</keyword>
<evidence type="ECO:0000256" key="1">
    <source>
        <dbReference type="ARBA" id="ARBA00004123"/>
    </source>
</evidence>
<dbReference type="Gene3D" id="2.60.200.10">
    <property type="match status" value="1"/>
</dbReference>
<dbReference type="GeneTree" id="ENSGT00940000162115"/>
<dbReference type="PROSITE" id="PS00601">
    <property type="entry name" value="IRF_1"/>
    <property type="match status" value="1"/>
</dbReference>
<evidence type="ECO:0007829" key="11">
    <source>
        <dbReference type="PeptideAtlas" id="A0A8V8TN13"/>
    </source>
</evidence>
<dbReference type="GO" id="GO:0000978">
    <property type="term" value="F:RNA polymerase II cis-regulatory region sequence-specific DNA binding"/>
    <property type="evidence" value="ECO:0007669"/>
    <property type="project" value="UniProtKB-ARBA"/>
</dbReference>
<dbReference type="Pfam" id="PF00605">
    <property type="entry name" value="IRF"/>
    <property type="match status" value="1"/>
</dbReference>
<keyword evidence="4" id="KW-0010">Activator</keyword>
<dbReference type="OrthoDB" id="5958224at2759"/>
<comment type="subcellular location">
    <subcellularLocation>
        <location evidence="1">Nucleus</location>
    </subcellularLocation>
</comment>
<dbReference type="CDD" id="cd00103">
    <property type="entry name" value="IRF"/>
    <property type="match status" value="1"/>
</dbReference>
<evidence type="ECO:0000259" key="8">
    <source>
        <dbReference type="PROSITE" id="PS51507"/>
    </source>
</evidence>
<dbReference type="PANTHER" id="PTHR11949:SF26">
    <property type="entry name" value="INTERFERON REGULATORY FACTOR 9"/>
    <property type="match status" value="1"/>
</dbReference>
<evidence type="ECO:0000256" key="5">
    <source>
        <dbReference type="ARBA" id="ARBA00023163"/>
    </source>
</evidence>
<dbReference type="Ensembl" id="ENST00000698998.1">
    <property type="protein sequence ID" value="ENSP00000514074.1"/>
    <property type="gene ID" value="ENSG00000213928.11"/>
</dbReference>
<dbReference type="FunFam" id="1.10.10.10:FF:000041">
    <property type="entry name" value="Interferon regulatory factor 4"/>
    <property type="match status" value="1"/>
</dbReference>
<dbReference type="SUPFAM" id="SSF49879">
    <property type="entry name" value="SMAD/FHA domain"/>
    <property type="match status" value="1"/>
</dbReference>
<dbReference type="InterPro" id="IPR017855">
    <property type="entry name" value="SMAD-like_dom_sf"/>
</dbReference>
<evidence type="ECO:0000256" key="4">
    <source>
        <dbReference type="ARBA" id="ARBA00023159"/>
    </source>
</evidence>
<evidence type="ECO:0000256" key="3">
    <source>
        <dbReference type="ARBA" id="ARBA00023125"/>
    </source>
</evidence>
<evidence type="ECO:0000256" key="2">
    <source>
        <dbReference type="ARBA" id="ARBA00023015"/>
    </source>
</evidence>
<dbReference type="PRINTS" id="PR00267">
    <property type="entry name" value="INTFRNREGFCT"/>
</dbReference>
<keyword evidence="6" id="KW-0539">Nucleus</keyword>
<name>A0A8V8TN13_HUMAN</name>
<dbReference type="AlphaFoldDB" id="A0A8V8TN13"/>
<dbReference type="InterPro" id="IPR019471">
    <property type="entry name" value="Interferon_reg_factor-3"/>
</dbReference>
<feature type="region of interest" description="Disordered" evidence="7">
    <location>
        <begin position="120"/>
        <end position="151"/>
    </location>
</feature>
<dbReference type="Ensembl" id="ENST00000698998.1">
    <property type="protein sequence ID" value="ENSP00000514074.1"/>
    <property type="gene ID" value="ENSG00000213928.10"/>
</dbReference>
<dbReference type="GO" id="GO:0003700">
    <property type="term" value="F:DNA-binding transcription factor activity"/>
    <property type="evidence" value="ECO:0007669"/>
    <property type="project" value="InterPro"/>
</dbReference>
<dbReference type="PANTHER" id="PTHR11949">
    <property type="entry name" value="INTERFERON REGULATORY FACTOR"/>
    <property type="match status" value="1"/>
</dbReference>
<evidence type="ECO:0007829" key="12">
    <source>
        <dbReference type="ProteomicsDB" id="A0A8V8TN13"/>
    </source>
</evidence>
<evidence type="ECO:0000256" key="6">
    <source>
        <dbReference type="ARBA" id="ARBA00023242"/>
    </source>
</evidence>
<feature type="domain" description="IRF tryptophan pentad repeat" evidence="8">
    <location>
        <begin position="9"/>
        <end position="116"/>
    </location>
</feature>
<dbReference type="InterPro" id="IPR036388">
    <property type="entry name" value="WH-like_DNA-bd_sf"/>
</dbReference>
<dbReference type="SMR" id="A0A8V8TN13"/>
<dbReference type="InterPro" id="IPR036390">
    <property type="entry name" value="WH_DNA-bd_sf"/>
</dbReference>